<dbReference type="RefSeq" id="WP_271327116.1">
    <property type="nucleotide sequence ID" value="NZ_JAOTHC010000020.1"/>
</dbReference>
<evidence type="ECO:0008006" key="4">
    <source>
        <dbReference type="Google" id="ProtNLM"/>
    </source>
</evidence>
<feature type="chain" id="PRO_5043397822" description="DUF916 domain-containing protein" evidence="1">
    <location>
        <begin position="28"/>
        <end position="112"/>
    </location>
</feature>
<keyword evidence="1" id="KW-0732">Signal</keyword>
<accession>A0AAW6BAU6</accession>
<evidence type="ECO:0000313" key="3">
    <source>
        <dbReference type="Proteomes" id="UP001141961"/>
    </source>
</evidence>
<name>A0AAW6BAU6_LACAM</name>
<reference evidence="2" key="1">
    <citation type="journal article" date="2022" name="Microorganisms">
        <title>Antibiotic Susceptibility, Resistance Gene Determinants and Corresponding Genomic Regions in Lactobacillus amylovorus Isolates Derived from Wild Boars and Domestic Pigs.</title>
        <authorList>
            <person name="Moravkova M."/>
            <person name="Kostovova I."/>
            <person name="Kavanova K."/>
            <person name="Pechar R."/>
            <person name="Stanek S."/>
            <person name="Brychta A."/>
            <person name="Zeman M."/>
            <person name="Kubasova T."/>
        </authorList>
    </citation>
    <scope>NUCLEOTIDE SEQUENCE</scope>
    <source>
        <strain evidence="2">M597B</strain>
    </source>
</reference>
<evidence type="ECO:0000313" key="2">
    <source>
        <dbReference type="EMBL" id="MDB6247097.1"/>
    </source>
</evidence>
<evidence type="ECO:0000256" key="1">
    <source>
        <dbReference type="SAM" id="SignalP"/>
    </source>
</evidence>
<dbReference type="Proteomes" id="UP001141961">
    <property type="component" value="Unassembled WGS sequence"/>
</dbReference>
<sequence length="112" mass="12412">MKRRTTLLLSSAVTIAALFSFNSKVQAAADPTIKATNYNMTVKLNTRKNQLTEKVTMHVVNNGNEPVKNLLVRNIASGVLKCDHKHFKATRNATTSVKSISSDGQKLSYTYR</sequence>
<feature type="signal peptide" evidence="1">
    <location>
        <begin position="1"/>
        <end position="27"/>
    </location>
</feature>
<proteinExistence type="predicted"/>
<protein>
    <recommendedName>
        <fullName evidence="4">DUF916 domain-containing protein</fullName>
    </recommendedName>
</protein>
<reference evidence="2" key="2">
    <citation type="submission" date="2022-10" db="EMBL/GenBank/DDBJ databases">
        <authorList>
            <person name="Kostovova I."/>
            <person name="Moravkova M."/>
            <person name="Pechar R."/>
        </authorList>
    </citation>
    <scope>NUCLEOTIDE SEQUENCE</scope>
    <source>
        <strain evidence="2">M597B</strain>
    </source>
</reference>
<gene>
    <name evidence="2" type="ORF">ODV14_07165</name>
</gene>
<dbReference type="AlphaFoldDB" id="A0AAW6BAU6"/>
<comment type="caution">
    <text evidence="2">The sequence shown here is derived from an EMBL/GenBank/DDBJ whole genome shotgun (WGS) entry which is preliminary data.</text>
</comment>
<organism evidence="2 3">
    <name type="scientific">Lactobacillus amylovorus</name>
    <dbReference type="NCBI Taxonomy" id="1604"/>
    <lineage>
        <taxon>Bacteria</taxon>
        <taxon>Bacillati</taxon>
        <taxon>Bacillota</taxon>
        <taxon>Bacilli</taxon>
        <taxon>Lactobacillales</taxon>
        <taxon>Lactobacillaceae</taxon>
        <taxon>Lactobacillus</taxon>
    </lineage>
</organism>
<dbReference type="EMBL" id="JAOTHD010000020">
    <property type="protein sequence ID" value="MDB6247097.1"/>
    <property type="molecule type" value="Genomic_DNA"/>
</dbReference>